<evidence type="ECO:0000313" key="1">
    <source>
        <dbReference type="EMBL" id="TCK46750.1"/>
    </source>
</evidence>
<dbReference type="RefSeq" id="WP_131914077.1">
    <property type="nucleotide sequence ID" value="NZ_OU594967.1"/>
</dbReference>
<accession>A0A4R1J8E7</accession>
<name>A0A4R1J8E7_9GAMM</name>
<dbReference type="InterPro" id="IPR010352">
    <property type="entry name" value="DUF945"/>
</dbReference>
<keyword evidence="2" id="KW-1185">Reference proteome</keyword>
<comment type="caution">
    <text evidence="1">The sequence shown here is derived from an EMBL/GenBank/DDBJ whole genome shotgun (WGS) entry which is preliminary data.</text>
</comment>
<dbReference type="Proteomes" id="UP000295565">
    <property type="component" value="Unassembled WGS sequence"/>
</dbReference>
<reference evidence="1 2" key="1">
    <citation type="submission" date="2019-03" db="EMBL/GenBank/DDBJ databases">
        <title>Genomic Encyclopedia of Type Strains, Phase IV (KMG-IV): sequencing the most valuable type-strain genomes for metagenomic binning, comparative biology and taxonomic classification.</title>
        <authorList>
            <person name="Goeker M."/>
        </authorList>
    </citation>
    <scope>NUCLEOTIDE SEQUENCE [LARGE SCALE GENOMIC DNA]</scope>
    <source>
        <strain evidence="1 2">DSM 18577</strain>
    </source>
</reference>
<dbReference type="AlphaFoldDB" id="A0A4R1J8E7"/>
<dbReference type="EMBL" id="SMGD01000017">
    <property type="protein sequence ID" value="TCK46750.1"/>
    <property type="molecule type" value="Genomic_DNA"/>
</dbReference>
<evidence type="ECO:0000313" key="2">
    <source>
        <dbReference type="Proteomes" id="UP000295565"/>
    </source>
</evidence>
<proteinExistence type="predicted"/>
<sequence length="493" mass="53956">MNKKVTISAAVVVVVAAGLVAAPYVVKSIAKSKLTNIQVPKNIADNLAKRGLTGEIKDVSYEDHGLTADTVTRVMIHSIDHPSDSLCFDISSKLDFGYSTVFSGNLAKVDSKLLAKSQDPKCGFVDNPLFKNKPGVNELFSELFKGGSPITSSSVLGWSGDVNQGTINIAPRTIHEPNKDEGQGDVFEIKAAQLMFHFNSAHDKLQSKFHWDGFHYQDYRASAPGKVRTDFSLGAVDSKSNQSLVSGTKYVWVGSNSIHIAPTKLVKADYSGNDNTYQIGGVNVDMSSNTEGKTLTSKIDWKLSNVDIKGHKIADGQANITASNLNIKAMDNLLAIFHEGSEFEKAPRYQRDKILAKKFLPLYQGMKFKWDPVKIDDNGKEISISGNGTVGKINPKMVDLLGFQGIVLGTAKNLVANVDMTIDTQMAKKLATTVISVFSPSEQTTELRTQRAMNVVTRMLQRQVNAGYLNYDEATERYSTKLHVENGQVKQVK</sequence>
<dbReference type="Pfam" id="PF06097">
    <property type="entry name" value="DUF945"/>
    <property type="match status" value="1"/>
</dbReference>
<gene>
    <name evidence="1" type="ORF">EV690_3338</name>
</gene>
<organism evidence="1 2">
    <name type="scientific">Celerinatantimonas diazotrophica</name>
    <dbReference type="NCBI Taxonomy" id="412034"/>
    <lineage>
        <taxon>Bacteria</taxon>
        <taxon>Pseudomonadati</taxon>
        <taxon>Pseudomonadota</taxon>
        <taxon>Gammaproteobacteria</taxon>
        <taxon>Celerinatantimonadaceae</taxon>
        <taxon>Celerinatantimonas</taxon>
    </lineage>
</organism>
<protein>
    <submittedName>
        <fullName evidence="1">Uncharacterized protein YdgA (DUF945 family)</fullName>
    </submittedName>
</protein>